<proteinExistence type="predicted"/>
<dbReference type="PANTHER" id="PTHR47425">
    <property type="entry name" value="FARB-RELATED"/>
    <property type="match status" value="1"/>
</dbReference>
<dbReference type="GeneID" id="55996099"/>
<evidence type="ECO:0000256" key="1">
    <source>
        <dbReference type="ARBA" id="ARBA00023242"/>
    </source>
</evidence>
<organism evidence="4 5">
    <name type="scientific">Talaromyces rugulosus</name>
    <name type="common">Penicillium rugulosum</name>
    <dbReference type="NCBI Taxonomy" id="121627"/>
    <lineage>
        <taxon>Eukaryota</taxon>
        <taxon>Fungi</taxon>
        <taxon>Dikarya</taxon>
        <taxon>Ascomycota</taxon>
        <taxon>Pezizomycotina</taxon>
        <taxon>Eurotiomycetes</taxon>
        <taxon>Eurotiomycetidae</taxon>
        <taxon>Eurotiales</taxon>
        <taxon>Trichocomaceae</taxon>
        <taxon>Talaromyces</taxon>
        <taxon>Talaromyces sect. Islandici</taxon>
    </lineage>
</organism>
<dbReference type="Pfam" id="PF04082">
    <property type="entry name" value="Fungal_trans"/>
    <property type="match status" value="1"/>
</dbReference>
<evidence type="ECO:0000313" key="4">
    <source>
        <dbReference type="EMBL" id="QKX61463.1"/>
    </source>
</evidence>
<dbReference type="PANTHER" id="PTHR47425:SF2">
    <property type="entry name" value="FARB-RELATED"/>
    <property type="match status" value="1"/>
</dbReference>
<dbReference type="Proteomes" id="UP000509510">
    <property type="component" value="Chromosome V"/>
</dbReference>
<gene>
    <name evidence="4" type="ORF">TRUGW13939_08611</name>
</gene>
<feature type="compositionally biased region" description="Low complexity" evidence="2">
    <location>
        <begin position="742"/>
        <end position="754"/>
    </location>
</feature>
<reference evidence="5" key="1">
    <citation type="submission" date="2020-06" db="EMBL/GenBank/DDBJ databases">
        <title>A chromosome-scale genome assembly of Talaromyces rugulosus W13939.</title>
        <authorList>
            <person name="Wang B."/>
            <person name="Guo L."/>
            <person name="Ye K."/>
            <person name="Wang L."/>
        </authorList>
    </citation>
    <scope>NUCLEOTIDE SEQUENCE [LARGE SCALE GENOMIC DNA]</scope>
    <source>
        <strain evidence="5">W13939</strain>
    </source>
</reference>
<dbReference type="GO" id="GO:0006351">
    <property type="term" value="P:DNA-templated transcription"/>
    <property type="evidence" value="ECO:0007669"/>
    <property type="project" value="InterPro"/>
</dbReference>
<evidence type="ECO:0000256" key="2">
    <source>
        <dbReference type="SAM" id="MobiDB-lite"/>
    </source>
</evidence>
<dbReference type="OrthoDB" id="4222129at2759"/>
<feature type="compositionally biased region" description="Polar residues" evidence="2">
    <location>
        <begin position="19"/>
        <end position="29"/>
    </location>
</feature>
<evidence type="ECO:0000259" key="3">
    <source>
        <dbReference type="SMART" id="SM00906"/>
    </source>
</evidence>
<feature type="region of interest" description="Disordered" evidence="2">
    <location>
        <begin position="715"/>
        <end position="757"/>
    </location>
</feature>
<dbReference type="SMART" id="SM00906">
    <property type="entry name" value="Fungal_trans"/>
    <property type="match status" value="1"/>
</dbReference>
<protein>
    <recommendedName>
        <fullName evidence="3">Xylanolytic transcriptional activator regulatory domain-containing protein</fullName>
    </recommendedName>
</protein>
<feature type="domain" description="Xylanolytic transcriptional activator regulatory" evidence="3">
    <location>
        <begin position="241"/>
        <end position="315"/>
    </location>
</feature>
<dbReference type="AlphaFoldDB" id="A0A7H8R9S1"/>
<dbReference type="RefSeq" id="XP_035347637.1">
    <property type="nucleotide sequence ID" value="XM_035491744.1"/>
</dbReference>
<dbReference type="KEGG" id="trg:TRUGW13939_08611"/>
<feature type="compositionally biased region" description="Basic and acidic residues" evidence="2">
    <location>
        <begin position="1"/>
        <end position="18"/>
    </location>
</feature>
<keyword evidence="1" id="KW-0539">Nucleus</keyword>
<dbReference type="EMBL" id="CP055902">
    <property type="protein sequence ID" value="QKX61463.1"/>
    <property type="molecule type" value="Genomic_DNA"/>
</dbReference>
<dbReference type="GO" id="GO:0008270">
    <property type="term" value="F:zinc ion binding"/>
    <property type="evidence" value="ECO:0007669"/>
    <property type="project" value="InterPro"/>
</dbReference>
<dbReference type="CDD" id="cd12148">
    <property type="entry name" value="fungal_TF_MHR"/>
    <property type="match status" value="1"/>
</dbReference>
<dbReference type="InterPro" id="IPR007219">
    <property type="entry name" value="XnlR_reg_dom"/>
</dbReference>
<name>A0A7H8R9S1_TALRU</name>
<dbReference type="GO" id="GO:0003677">
    <property type="term" value="F:DNA binding"/>
    <property type="evidence" value="ECO:0007669"/>
    <property type="project" value="InterPro"/>
</dbReference>
<feature type="region of interest" description="Disordered" evidence="2">
    <location>
        <begin position="1"/>
        <end position="32"/>
    </location>
</feature>
<sequence length="779" mass="88221">MDGRDDCTLRSKVSDRTKTTPQTANNNALNKELAPDKLTVTATDFAHMDNAPFIDELEAPSFPDNTARDMPMMDMFDTMYNRDFDSNASDGNVIYSSYAFLDVGHLSSLPKDDVEFLILKRCLHVPRKDALDEFVKQYFTVVHPFVPLMNEAEFWRLYMGSGNSKKISLFVFQAMLFSCCAFMPLETLQRCGFDDKRAARRELYKRAKTLFDLDAEDRCLAKAQGALLLSHHTSAQDPQAASIWLATAIRIAMTLESYPMLPSDEIDKPMTKRLWWAIMLRDRSLSLGLRRHPQVTATNFMADENRLHESEFEDEIRNSRVFSRDVKRQLFAALQEQCRLAVLLNDGLVIVFPPPGPLTQSHSTKEVKETRIVLQMVKKQLAQWKKQSSFFPSETSPKLHDTPDNSTSSAQISIAHYEALLVENTDRTAEKDYAIQIQEIAKDLRIAIDGLTSTIEYFTAQNATGMLPLSVLAYAGMPLILSAINLKLSPSYSQMLVRRNRLNTFAEVIRQSRLLYDVTEIVAAGTNRILQLAYAITKELFLRRKISRYTNLSACPSLEPRATSWDEAYLRYPRAYLYISKSVEYSLSVGRLPTEVALPEQVRHVPSIVLGTRLPWTISSLPAQALTEKPYDEVRKSKEKESEVVFGLDLISEEQCLAETWESQNIHEDHGPSSVSETFNPSSLILPRVHENQYYAGENINLDYFDVEPVLGGSDQFLASPGQEEEGLVSSTDDSMEADRPSSSISSPLSVHSSNQEPSFESFFQLLRDEMSYKSPIEL</sequence>
<keyword evidence="5" id="KW-1185">Reference proteome</keyword>
<accession>A0A7H8R9S1</accession>
<dbReference type="InterPro" id="IPR052761">
    <property type="entry name" value="Fungal_Detox/Toxin_TFs"/>
</dbReference>
<evidence type="ECO:0000313" key="5">
    <source>
        <dbReference type="Proteomes" id="UP000509510"/>
    </source>
</evidence>